<organism evidence="2 3">
    <name type="scientific">Liparis tanakae</name>
    <name type="common">Tanaka's snailfish</name>
    <dbReference type="NCBI Taxonomy" id="230148"/>
    <lineage>
        <taxon>Eukaryota</taxon>
        <taxon>Metazoa</taxon>
        <taxon>Chordata</taxon>
        <taxon>Craniata</taxon>
        <taxon>Vertebrata</taxon>
        <taxon>Euteleostomi</taxon>
        <taxon>Actinopterygii</taxon>
        <taxon>Neopterygii</taxon>
        <taxon>Teleostei</taxon>
        <taxon>Neoteleostei</taxon>
        <taxon>Acanthomorphata</taxon>
        <taxon>Eupercaria</taxon>
        <taxon>Perciformes</taxon>
        <taxon>Cottioidei</taxon>
        <taxon>Cottales</taxon>
        <taxon>Liparidae</taxon>
        <taxon>Liparis</taxon>
    </lineage>
</organism>
<proteinExistence type="predicted"/>
<reference evidence="2 3" key="1">
    <citation type="submission" date="2019-03" db="EMBL/GenBank/DDBJ databases">
        <title>First draft genome of Liparis tanakae, snailfish: a comprehensive survey of snailfish specific genes.</title>
        <authorList>
            <person name="Kim W."/>
            <person name="Song I."/>
            <person name="Jeong J.-H."/>
            <person name="Kim D."/>
            <person name="Kim S."/>
            <person name="Ryu S."/>
            <person name="Song J.Y."/>
            <person name="Lee S.K."/>
        </authorList>
    </citation>
    <scope>NUCLEOTIDE SEQUENCE [LARGE SCALE GENOMIC DNA]</scope>
    <source>
        <tissue evidence="2">Muscle</tissue>
    </source>
</reference>
<feature type="region of interest" description="Disordered" evidence="1">
    <location>
        <begin position="1"/>
        <end position="92"/>
    </location>
</feature>
<accession>A0A4Z2E5U7</accession>
<feature type="compositionally biased region" description="Low complexity" evidence="1">
    <location>
        <begin position="56"/>
        <end position="73"/>
    </location>
</feature>
<dbReference type="EMBL" id="SRLO01015814">
    <property type="protein sequence ID" value="TNN24296.1"/>
    <property type="molecule type" value="Genomic_DNA"/>
</dbReference>
<keyword evidence="3" id="KW-1185">Reference proteome</keyword>
<name>A0A4Z2E5U7_9TELE</name>
<evidence type="ECO:0000256" key="1">
    <source>
        <dbReference type="SAM" id="MobiDB-lite"/>
    </source>
</evidence>
<evidence type="ECO:0000313" key="3">
    <source>
        <dbReference type="Proteomes" id="UP000314294"/>
    </source>
</evidence>
<dbReference type="AlphaFoldDB" id="A0A4Z2E5U7"/>
<gene>
    <name evidence="2" type="ORF">EYF80_065581</name>
</gene>
<feature type="region of interest" description="Disordered" evidence="1">
    <location>
        <begin position="149"/>
        <end position="168"/>
    </location>
</feature>
<feature type="compositionally biased region" description="Low complexity" evidence="1">
    <location>
        <begin position="81"/>
        <end position="91"/>
    </location>
</feature>
<comment type="caution">
    <text evidence="2">The sequence shown here is derived from an EMBL/GenBank/DDBJ whole genome shotgun (WGS) entry which is preliminary data.</text>
</comment>
<dbReference type="Proteomes" id="UP000314294">
    <property type="component" value="Unassembled WGS sequence"/>
</dbReference>
<protein>
    <submittedName>
        <fullName evidence="2">Uncharacterized protein</fullName>
    </submittedName>
</protein>
<feature type="compositionally biased region" description="Low complexity" evidence="1">
    <location>
        <begin position="154"/>
        <end position="168"/>
    </location>
</feature>
<feature type="compositionally biased region" description="Basic and acidic residues" evidence="1">
    <location>
        <begin position="14"/>
        <end position="27"/>
    </location>
</feature>
<sequence length="168" mass="17694">MRLDGESSVVNGAHEPRCSVEAEREPAPEGTGSIGTGSRGNRLQRNRLQREPAPEGPALEGPAPEGPALEGPAPEGPAPEGPALEGPAPEGWADGFQRGCWALVILPLTLQHKESPSCPEEQHKTHNTKRLTAAHHDCIVAMSRGDREAELFASEESGAASNSSSKRS</sequence>
<evidence type="ECO:0000313" key="2">
    <source>
        <dbReference type="EMBL" id="TNN24296.1"/>
    </source>
</evidence>